<gene>
    <name evidence="1" type="ORF">Cvel_26855</name>
</gene>
<organism evidence="1">
    <name type="scientific">Chromera velia CCMP2878</name>
    <dbReference type="NCBI Taxonomy" id="1169474"/>
    <lineage>
        <taxon>Eukaryota</taxon>
        <taxon>Sar</taxon>
        <taxon>Alveolata</taxon>
        <taxon>Colpodellida</taxon>
        <taxon>Chromeraceae</taxon>
        <taxon>Chromera</taxon>
    </lineage>
</organism>
<dbReference type="VEuPathDB" id="CryptoDB:Cvel_26855"/>
<proteinExistence type="predicted"/>
<accession>A0A0G4HF59</accession>
<sequence length="73" mass="7658">MAGWKFRAAAAVDALRAAAGNCAAAAAMVSASARVWEHSEPIGELGWESSSYIAMSKSTGSVWRHSTIRETSS</sequence>
<dbReference type="EMBL" id="CDMZ01002479">
    <property type="protein sequence ID" value="CEM42563.1"/>
    <property type="molecule type" value="Genomic_DNA"/>
</dbReference>
<evidence type="ECO:0000313" key="1">
    <source>
        <dbReference type="EMBL" id="CEM42563.1"/>
    </source>
</evidence>
<dbReference type="AlphaFoldDB" id="A0A0G4HF59"/>
<protein>
    <submittedName>
        <fullName evidence="1">Uncharacterized protein</fullName>
    </submittedName>
</protein>
<name>A0A0G4HF59_9ALVE</name>
<reference evidence="1" key="1">
    <citation type="submission" date="2014-11" db="EMBL/GenBank/DDBJ databases">
        <authorList>
            <person name="Otto D Thomas"/>
            <person name="Naeem Raeece"/>
        </authorList>
    </citation>
    <scope>NUCLEOTIDE SEQUENCE</scope>
</reference>